<name>A0A2J6QNW2_9HELO</name>
<evidence type="ECO:0000313" key="1">
    <source>
        <dbReference type="EMBL" id="PMD27949.1"/>
    </source>
</evidence>
<reference evidence="1 2" key="1">
    <citation type="submission" date="2016-05" db="EMBL/GenBank/DDBJ databases">
        <title>A degradative enzymes factory behind the ericoid mycorrhizal symbiosis.</title>
        <authorList>
            <consortium name="DOE Joint Genome Institute"/>
            <person name="Martino E."/>
            <person name="Morin E."/>
            <person name="Grelet G."/>
            <person name="Kuo A."/>
            <person name="Kohler A."/>
            <person name="Daghino S."/>
            <person name="Barry K."/>
            <person name="Choi C."/>
            <person name="Cichocki N."/>
            <person name="Clum A."/>
            <person name="Copeland A."/>
            <person name="Hainaut M."/>
            <person name="Haridas S."/>
            <person name="Labutti K."/>
            <person name="Lindquist E."/>
            <person name="Lipzen A."/>
            <person name="Khouja H.-R."/>
            <person name="Murat C."/>
            <person name="Ohm R."/>
            <person name="Olson A."/>
            <person name="Spatafora J."/>
            <person name="Veneault-Fourrey C."/>
            <person name="Henrissat B."/>
            <person name="Grigoriev I."/>
            <person name="Martin F."/>
            <person name="Perotto S."/>
        </authorList>
    </citation>
    <scope>NUCLEOTIDE SEQUENCE [LARGE SCALE GENOMIC DNA]</scope>
    <source>
        <strain evidence="1 2">UAMH 7357</strain>
    </source>
</reference>
<dbReference type="AlphaFoldDB" id="A0A2J6QNW2"/>
<proteinExistence type="predicted"/>
<accession>A0A2J6QNW2</accession>
<sequence>MKWPAESDVHSLAWSRVRAADERDAQCPGVQAGADAGWGGLGRLGSFKREKRLLGGISVQQFKGLTETEHYDLWCSMSSMSSISALYLNSGVVGGSLSCVSPLSLTPSSFSLLGRPPSKTFLEPRWLQENPMPIAQCFRPFFTTTPPPSKRNLHVKLVEIKNNISIVRVSRCRLHVKAVLLNSDFENATLLN</sequence>
<dbReference type="EMBL" id="KZ613465">
    <property type="protein sequence ID" value="PMD27949.1"/>
    <property type="molecule type" value="Genomic_DNA"/>
</dbReference>
<keyword evidence="2" id="KW-1185">Reference proteome</keyword>
<organism evidence="1 2">
    <name type="scientific">Hyaloscypha hepaticicola</name>
    <dbReference type="NCBI Taxonomy" id="2082293"/>
    <lineage>
        <taxon>Eukaryota</taxon>
        <taxon>Fungi</taxon>
        <taxon>Dikarya</taxon>
        <taxon>Ascomycota</taxon>
        <taxon>Pezizomycotina</taxon>
        <taxon>Leotiomycetes</taxon>
        <taxon>Helotiales</taxon>
        <taxon>Hyaloscyphaceae</taxon>
        <taxon>Hyaloscypha</taxon>
    </lineage>
</organism>
<gene>
    <name evidence="1" type="ORF">NA56DRAFT_152192</name>
</gene>
<dbReference type="Proteomes" id="UP000235672">
    <property type="component" value="Unassembled WGS sequence"/>
</dbReference>
<protein>
    <submittedName>
        <fullName evidence="1">Uncharacterized protein</fullName>
    </submittedName>
</protein>
<evidence type="ECO:0000313" key="2">
    <source>
        <dbReference type="Proteomes" id="UP000235672"/>
    </source>
</evidence>